<accession>A0A9D4JLE9</accession>
<evidence type="ECO:0000313" key="2">
    <source>
        <dbReference type="Proteomes" id="UP000828390"/>
    </source>
</evidence>
<proteinExistence type="predicted"/>
<keyword evidence="2" id="KW-1185">Reference proteome</keyword>
<dbReference type="EMBL" id="JAIWYP010000005">
    <property type="protein sequence ID" value="KAH3816425.1"/>
    <property type="molecule type" value="Genomic_DNA"/>
</dbReference>
<reference evidence="1" key="1">
    <citation type="journal article" date="2019" name="bioRxiv">
        <title>The Genome of the Zebra Mussel, Dreissena polymorpha: A Resource for Invasive Species Research.</title>
        <authorList>
            <person name="McCartney M.A."/>
            <person name="Auch B."/>
            <person name="Kono T."/>
            <person name="Mallez S."/>
            <person name="Zhang Y."/>
            <person name="Obille A."/>
            <person name="Becker A."/>
            <person name="Abrahante J.E."/>
            <person name="Garbe J."/>
            <person name="Badalamenti J.P."/>
            <person name="Herman A."/>
            <person name="Mangelson H."/>
            <person name="Liachko I."/>
            <person name="Sullivan S."/>
            <person name="Sone E.D."/>
            <person name="Koren S."/>
            <person name="Silverstein K.A.T."/>
            <person name="Beckman K.B."/>
            <person name="Gohl D.M."/>
        </authorList>
    </citation>
    <scope>NUCLEOTIDE SEQUENCE</scope>
    <source>
        <strain evidence="1">Duluth1</strain>
        <tissue evidence="1">Whole animal</tissue>
    </source>
</reference>
<dbReference type="AlphaFoldDB" id="A0A9D4JLE9"/>
<evidence type="ECO:0000313" key="1">
    <source>
        <dbReference type="EMBL" id="KAH3816425.1"/>
    </source>
</evidence>
<comment type="caution">
    <text evidence="1">The sequence shown here is derived from an EMBL/GenBank/DDBJ whole genome shotgun (WGS) entry which is preliminary data.</text>
</comment>
<reference evidence="1" key="2">
    <citation type="submission" date="2020-11" db="EMBL/GenBank/DDBJ databases">
        <authorList>
            <person name="McCartney M.A."/>
            <person name="Auch B."/>
            <person name="Kono T."/>
            <person name="Mallez S."/>
            <person name="Becker A."/>
            <person name="Gohl D.M."/>
            <person name="Silverstein K.A.T."/>
            <person name="Koren S."/>
            <person name="Bechman K.B."/>
            <person name="Herman A."/>
            <person name="Abrahante J.E."/>
            <person name="Garbe J."/>
        </authorList>
    </citation>
    <scope>NUCLEOTIDE SEQUENCE</scope>
    <source>
        <strain evidence="1">Duluth1</strain>
        <tissue evidence="1">Whole animal</tissue>
    </source>
</reference>
<organism evidence="1 2">
    <name type="scientific">Dreissena polymorpha</name>
    <name type="common">Zebra mussel</name>
    <name type="synonym">Mytilus polymorpha</name>
    <dbReference type="NCBI Taxonomy" id="45954"/>
    <lineage>
        <taxon>Eukaryota</taxon>
        <taxon>Metazoa</taxon>
        <taxon>Spiralia</taxon>
        <taxon>Lophotrochozoa</taxon>
        <taxon>Mollusca</taxon>
        <taxon>Bivalvia</taxon>
        <taxon>Autobranchia</taxon>
        <taxon>Heteroconchia</taxon>
        <taxon>Euheterodonta</taxon>
        <taxon>Imparidentia</taxon>
        <taxon>Neoheterodontei</taxon>
        <taxon>Myida</taxon>
        <taxon>Dreissenoidea</taxon>
        <taxon>Dreissenidae</taxon>
        <taxon>Dreissena</taxon>
    </lineage>
</organism>
<sequence>MTEKIKYQLILSSLHVAPSGLVEAGELHIETDEALVEEGGVINLSERAEMKIGDGRVLMILLVHFF</sequence>
<gene>
    <name evidence="1" type="ORF">DPMN_117941</name>
</gene>
<name>A0A9D4JLE9_DREPO</name>
<dbReference type="Proteomes" id="UP000828390">
    <property type="component" value="Unassembled WGS sequence"/>
</dbReference>
<protein>
    <submittedName>
        <fullName evidence="1">Uncharacterized protein</fullName>
    </submittedName>
</protein>